<evidence type="ECO:0008006" key="6">
    <source>
        <dbReference type="Google" id="ProtNLM"/>
    </source>
</evidence>
<evidence type="ECO:0000313" key="5">
    <source>
        <dbReference type="Proteomes" id="UP000002586"/>
    </source>
</evidence>
<dbReference type="InterPro" id="IPR011990">
    <property type="entry name" value="TPR-like_helical_dom_sf"/>
</dbReference>
<reference evidence="5" key="1">
    <citation type="journal article" date="2009" name="Appl. Environ. Microbiol.">
        <title>Complete genome sequence of the chemolithoautotrophic marine magnetotactic coccus strain MC-1.</title>
        <authorList>
            <person name="Schubbe S."/>
            <person name="Williams T.J."/>
            <person name="Xie G."/>
            <person name="Kiss H.E."/>
            <person name="Brettin T.S."/>
            <person name="Martinez D."/>
            <person name="Ross C.A."/>
            <person name="Schuler D."/>
            <person name="Cox B.L."/>
            <person name="Nealson K.H."/>
            <person name="Bazylinski D.A."/>
        </authorList>
    </citation>
    <scope>NUCLEOTIDE SEQUENCE [LARGE SCALE GENOMIC DNA]</scope>
    <source>
        <strain evidence="5">ATCC BAA-1437 / JCM 17883 / MC-1</strain>
    </source>
</reference>
<dbReference type="Gene3D" id="1.25.40.10">
    <property type="entry name" value="Tetratricopeptide repeat domain"/>
    <property type="match status" value="2"/>
</dbReference>
<dbReference type="InterPro" id="IPR019734">
    <property type="entry name" value="TPR_rpt"/>
</dbReference>
<dbReference type="Proteomes" id="UP000002586">
    <property type="component" value="Chromosome"/>
</dbReference>
<dbReference type="KEGG" id="mgm:Mmc1_2976"/>
<dbReference type="OrthoDB" id="7311447at2"/>
<keyword evidence="5" id="KW-1185">Reference proteome</keyword>
<dbReference type="HOGENOM" id="CLU_301239_0_0_5"/>
<accession>A0LBX4</accession>
<proteinExistence type="predicted"/>
<dbReference type="PANTHER" id="PTHR45586">
    <property type="entry name" value="TPR REPEAT-CONTAINING PROTEIN PA4667"/>
    <property type="match status" value="1"/>
</dbReference>
<keyword evidence="1" id="KW-0677">Repeat</keyword>
<dbReference type="PROSITE" id="PS50005">
    <property type="entry name" value="TPR"/>
    <property type="match status" value="1"/>
</dbReference>
<evidence type="ECO:0000256" key="2">
    <source>
        <dbReference type="ARBA" id="ARBA00022803"/>
    </source>
</evidence>
<dbReference type="STRING" id="156889.Mmc1_2976"/>
<gene>
    <name evidence="4" type="ordered locus">Mmc1_2976</name>
</gene>
<evidence type="ECO:0000313" key="4">
    <source>
        <dbReference type="EMBL" id="ABK45467.1"/>
    </source>
</evidence>
<dbReference type="PANTHER" id="PTHR45586:SF1">
    <property type="entry name" value="LIPOPOLYSACCHARIDE ASSEMBLY PROTEIN B"/>
    <property type="match status" value="1"/>
</dbReference>
<reference evidence="4 5" key="2">
    <citation type="journal article" date="2012" name="Int. J. Syst. Evol. Microbiol.">
        <title>Magnetococcus marinus gen. nov., sp. nov., a marine, magnetotactic bacterium that represents a novel lineage (Magnetococcaceae fam. nov.; Magnetococcales ord. nov.) at the base of the Alphaproteobacteria.</title>
        <authorList>
            <person name="Bazylinski D.A."/>
            <person name="Williams T.J."/>
            <person name="Lefevre C.T."/>
            <person name="Berg R.J."/>
            <person name="Zhang C.L."/>
            <person name="Bowser S.S."/>
            <person name="Dean A.J."/>
            <person name="Beveridge T.J."/>
        </authorList>
    </citation>
    <scope>NUCLEOTIDE SEQUENCE [LARGE SCALE GENOMIC DNA]</scope>
    <source>
        <strain evidence="5">ATCC BAA-1437 / JCM 17883 / MC-1</strain>
    </source>
</reference>
<dbReference type="RefSeq" id="WP_011714531.1">
    <property type="nucleotide sequence ID" value="NC_008576.1"/>
</dbReference>
<feature type="repeat" description="TPR" evidence="3">
    <location>
        <begin position="58"/>
        <end position="91"/>
    </location>
</feature>
<keyword evidence="2 3" id="KW-0802">TPR repeat</keyword>
<evidence type="ECO:0000256" key="3">
    <source>
        <dbReference type="PROSITE-ProRule" id="PRU00339"/>
    </source>
</evidence>
<dbReference type="eggNOG" id="COG4783">
    <property type="taxonomic scope" value="Bacteria"/>
</dbReference>
<sequence length="901" mass="102987" precursor="true">MIRYLLTMLFLVSLGVALSTLMLPNDEVLALMYLKDKDFDTAQGYLESFVDASKEMPDSAVLPLAKLHLQNGQVDKAVKLLEDFLKRRPENIEAQKLLNTYYQYAQRPTEYLRNLEAIVKKTPDKDALIRLSRLYNQRGMHDSQIDVLYQLIKYYPEDTRPYGDLTRMLASKKRYDEAVEVMLRLREEKHLFLREDEKELLLDLLLLADRLQQAQTLSKSWLDERFDPDHALRYTEQFHYGVGFRSAWEFINPYVEQVSKHARLLAKWAELATAVGAGEQAYTLLKKRYQAQGLSHELVAQLADLALQRKEIDYAFDVALAMPEKVLPEWLAINLIAAAMELKKPDLAKRLHSYLSDSFLQAHPVLAGEFALTLERPAEALKWIELAKRQNTLPVDRKLRLAALMMRTGQQAEALERIQVLAPDPRTPPWLLYDLAGFILRTKGDKQGLAMFDVLRSQRQEPAVQAAWALMAISQNSQIEEVSHWFKSHVENLPSNLVADITYLAIERQLGELGVRGAQRLVQLDPIRENRLTLVNATLAHKQPGQALRLIQSLRPAQSEAEEGLYGQVLMAVWAAGDKSVQAELAHYLAQRMDDPKLGDEDRKALAFMALEVGNREEAVQTFMQLSAKEGPNSPTMASLRYIWGPRPKQAYIEWMAEQASHGDQKALPGWLTHLVESGAAAYALRLAAPRAPAAGTDPAFTDAYLLILATLNKKQRMGEVIRREADVAQSIERLHDLAKRAEQENLPADAGYCFNLVLDRDPLDEVALKRLGYMAFFDGKWEVVEKYLGRFLAHYEGDYETSFYLAEVYYSMNRLEQAKPFYLRTLEKIAQLKEQPFSIRMTRTRIHQRMGEHALALREYAKLIKEQPDNPFLRADYVELLLLAGHVKEAGNIMREMGVR</sequence>
<dbReference type="InterPro" id="IPR051012">
    <property type="entry name" value="CellSynth/LPSAsmb/PSIAsmb"/>
</dbReference>
<dbReference type="Pfam" id="PF14559">
    <property type="entry name" value="TPR_19"/>
    <property type="match status" value="1"/>
</dbReference>
<organism evidence="4 5">
    <name type="scientific">Magnetococcus marinus (strain ATCC BAA-1437 / JCM 17883 / MC-1)</name>
    <dbReference type="NCBI Taxonomy" id="156889"/>
    <lineage>
        <taxon>Bacteria</taxon>
        <taxon>Pseudomonadati</taxon>
        <taxon>Pseudomonadota</taxon>
        <taxon>Magnetococcia</taxon>
        <taxon>Magnetococcales</taxon>
        <taxon>Magnetococcaceae</taxon>
        <taxon>Magnetococcus</taxon>
    </lineage>
</organism>
<protein>
    <recommendedName>
        <fullName evidence="6">Tetratricopeptide TPR_2 repeat protein</fullName>
    </recommendedName>
</protein>
<dbReference type="SUPFAM" id="SSF48452">
    <property type="entry name" value="TPR-like"/>
    <property type="match status" value="2"/>
</dbReference>
<dbReference type="AlphaFoldDB" id="A0LBX4"/>
<name>A0LBX4_MAGMM</name>
<dbReference type="eggNOG" id="COG0457">
    <property type="taxonomic scope" value="Bacteria"/>
</dbReference>
<dbReference type="EMBL" id="CP000471">
    <property type="protein sequence ID" value="ABK45467.1"/>
    <property type="molecule type" value="Genomic_DNA"/>
</dbReference>
<evidence type="ECO:0000256" key="1">
    <source>
        <dbReference type="ARBA" id="ARBA00022737"/>
    </source>
</evidence>